<evidence type="ECO:0000313" key="3">
    <source>
        <dbReference type="Proteomes" id="UP000239209"/>
    </source>
</evidence>
<proteinExistence type="predicted"/>
<dbReference type="OrthoDB" id="3176919at2"/>
<dbReference type="InterPro" id="IPR036388">
    <property type="entry name" value="WH-like_DNA-bd_sf"/>
</dbReference>
<protein>
    <submittedName>
        <fullName evidence="2">Regulatory LuxR family protein</fullName>
    </submittedName>
</protein>
<dbReference type="EMBL" id="PVZG01000004">
    <property type="protein sequence ID" value="PRY30679.1"/>
    <property type="molecule type" value="Genomic_DNA"/>
</dbReference>
<dbReference type="RefSeq" id="WP_106126294.1">
    <property type="nucleotide sequence ID" value="NZ_PVZG01000004.1"/>
</dbReference>
<dbReference type="InterPro" id="IPR016032">
    <property type="entry name" value="Sig_transdc_resp-reg_C-effctor"/>
</dbReference>
<keyword evidence="3" id="KW-1185">Reference proteome</keyword>
<feature type="domain" description="HTH luxR-type" evidence="1">
    <location>
        <begin position="132"/>
        <end position="194"/>
    </location>
</feature>
<dbReference type="AlphaFoldDB" id="A0A2T0SB76"/>
<dbReference type="Pfam" id="PF00196">
    <property type="entry name" value="GerE"/>
    <property type="match status" value="1"/>
</dbReference>
<dbReference type="SMART" id="SM00421">
    <property type="entry name" value="HTH_LUXR"/>
    <property type="match status" value="1"/>
</dbReference>
<evidence type="ECO:0000313" key="2">
    <source>
        <dbReference type="EMBL" id="PRY30679.1"/>
    </source>
</evidence>
<organism evidence="2 3">
    <name type="scientific">Pseudosporangium ferrugineum</name>
    <dbReference type="NCBI Taxonomy" id="439699"/>
    <lineage>
        <taxon>Bacteria</taxon>
        <taxon>Bacillati</taxon>
        <taxon>Actinomycetota</taxon>
        <taxon>Actinomycetes</taxon>
        <taxon>Micromonosporales</taxon>
        <taxon>Micromonosporaceae</taxon>
        <taxon>Pseudosporangium</taxon>
    </lineage>
</organism>
<dbReference type="PROSITE" id="PS50043">
    <property type="entry name" value="HTH_LUXR_2"/>
    <property type="match status" value="1"/>
</dbReference>
<dbReference type="Gene3D" id="1.10.10.10">
    <property type="entry name" value="Winged helix-like DNA-binding domain superfamily/Winged helix DNA-binding domain"/>
    <property type="match status" value="1"/>
</dbReference>
<reference evidence="2 3" key="1">
    <citation type="submission" date="2018-03" db="EMBL/GenBank/DDBJ databases">
        <title>Genomic Encyclopedia of Archaeal and Bacterial Type Strains, Phase II (KMG-II): from individual species to whole genera.</title>
        <authorList>
            <person name="Goeker M."/>
        </authorList>
    </citation>
    <scope>NUCLEOTIDE SEQUENCE [LARGE SCALE GENOMIC DNA]</scope>
    <source>
        <strain evidence="2 3">DSM 45348</strain>
    </source>
</reference>
<name>A0A2T0SB76_9ACTN</name>
<dbReference type="GO" id="GO:0003677">
    <property type="term" value="F:DNA binding"/>
    <property type="evidence" value="ECO:0007669"/>
    <property type="project" value="InterPro"/>
</dbReference>
<dbReference type="GO" id="GO:0006355">
    <property type="term" value="P:regulation of DNA-templated transcription"/>
    <property type="evidence" value="ECO:0007669"/>
    <property type="project" value="InterPro"/>
</dbReference>
<comment type="caution">
    <text evidence="2">The sequence shown here is derived from an EMBL/GenBank/DDBJ whole genome shotgun (WGS) entry which is preliminary data.</text>
</comment>
<gene>
    <name evidence="2" type="ORF">CLV70_104231</name>
</gene>
<evidence type="ECO:0000259" key="1">
    <source>
        <dbReference type="PROSITE" id="PS50043"/>
    </source>
</evidence>
<dbReference type="InterPro" id="IPR000792">
    <property type="entry name" value="Tscrpt_reg_LuxR_C"/>
</dbReference>
<sequence>MSISSVRDARRYDSGVTVAGENESAELPHVMLLDRAFRVVSVTGDADLRAHGCEPGRPSLTEWLPAAQRAPFTRRLTRLRQGRLRSLHYRGPLTVPGRAEAVVSLDAHLIRPVVADAWIVVVVSRRENGPDETFTMPVLTARVLEGIAAGLSTADIGAELHLTVRGVEYHVSSLLRRTSSTNRAGLVGRAHALGILLPGSWPPRVDPALVR</sequence>
<dbReference type="Proteomes" id="UP000239209">
    <property type="component" value="Unassembled WGS sequence"/>
</dbReference>
<dbReference type="SUPFAM" id="SSF46894">
    <property type="entry name" value="C-terminal effector domain of the bipartite response regulators"/>
    <property type="match status" value="1"/>
</dbReference>
<accession>A0A2T0SB76</accession>